<organism evidence="2 3">
    <name type="scientific">Bavariicoccus seileri</name>
    <dbReference type="NCBI Taxonomy" id="549685"/>
    <lineage>
        <taxon>Bacteria</taxon>
        <taxon>Bacillati</taxon>
        <taxon>Bacillota</taxon>
        <taxon>Bacilli</taxon>
        <taxon>Lactobacillales</taxon>
        <taxon>Enterococcaceae</taxon>
        <taxon>Bavariicoccus</taxon>
    </lineage>
</organism>
<sequence>MLTLFPGVMKEQTKCGATMKIEKLFIILNVLSVVILTVIFFPFIKSLNIAMMLLYGIVLCGLGANTYFFVRKLKQSERDSNEENRW</sequence>
<dbReference type="AlphaFoldDB" id="A0A3D4S5C4"/>
<evidence type="ECO:0000256" key="1">
    <source>
        <dbReference type="SAM" id="Phobius"/>
    </source>
</evidence>
<name>A0A3D4S5C4_9ENTE</name>
<gene>
    <name evidence="2" type="ORF">DIW15_04865</name>
</gene>
<dbReference type="Proteomes" id="UP000262195">
    <property type="component" value="Unassembled WGS sequence"/>
</dbReference>
<feature type="transmembrane region" description="Helical" evidence="1">
    <location>
        <begin position="24"/>
        <end position="43"/>
    </location>
</feature>
<evidence type="ECO:0000313" key="3">
    <source>
        <dbReference type="Proteomes" id="UP000262195"/>
    </source>
</evidence>
<comment type="caution">
    <text evidence="2">The sequence shown here is derived from an EMBL/GenBank/DDBJ whole genome shotgun (WGS) entry which is preliminary data.</text>
</comment>
<feature type="transmembrane region" description="Helical" evidence="1">
    <location>
        <begin position="49"/>
        <end position="70"/>
    </location>
</feature>
<keyword evidence="1" id="KW-0472">Membrane</keyword>
<keyword evidence="1" id="KW-0812">Transmembrane</keyword>
<dbReference type="EMBL" id="DQHO01000031">
    <property type="protein sequence ID" value="HCS94019.1"/>
    <property type="molecule type" value="Genomic_DNA"/>
</dbReference>
<evidence type="ECO:0000313" key="2">
    <source>
        <dbReference type="EMBL" id="HCS94019.1"/>
    </source>
</evidence>
<proteinExistence type="predicted"/>
<keyword evidence="1" id="KW-1133">Transmembrane helix</keyword>
<reference evidence="2 3" key="1">
    <citation type="journal article" date="2018" name="Nat. Biotechnol.">
        <title>A standardized bacterial taxonomy based on genome phylogeny substantially revises the tree of life.</title>
        <authorList>
            <person name="Parks D.H."/>
            <person name="Chuvochina M."/>
            <person name="Waite D.W."/>
            <person name="Rinke C."/>
            <person name="Skarshewski A."/>
            <person name="Chaumeil P.A."/>
            <person name="Hugenholtz P."/>
        </authorList>
    </citation>
    <scope>NUCLEOTIDE SEQUENCE [LARGE SCALE GENOMIC DNA]</scope>
    <source>
        <strain evidence="2">UBA11306</strain>
    </source>
</reference>
<protein>
    <submittedName>
        <fullName evidence="2">Uncharacterized protein</fullName>
    </submittedName>
</protein>
<accession>A0A3D4S5C4</accession>